<dbReference type="InterPro" id="IPR001584">
    <property type="entry name" value="Integrase_cat-core"/>
</dbReference>
<feature type="compositionally biased region" description="Low complexity" evidence="1">
    <location>
        <begin position="638"/>
        <end position="650"/>
    </location>
</feature>
<dbReference type="Proteomes" id="UP000198906">
    <property type="component" value="Unassembled WGS sequence"/>
</dbReference>
<feature type="region of interest" description="Disordered" evidence="1">
    <location>
        <begin position="598"/>
        <end position="661"/>
    </location>
</feature>
<dbReference type="SUPFAM" id="SSF53098">
    <property type="entry name" value="Ribonuclease H-like"/>
    <property type="match status" value="1"/>
</dbReference>
<dbReference type="Gene3D" id="3.30.420.10">
    <property type="entry name" value="Ribonuclease H-like superfamily/Ribonuclease H"/>
    <property type="match status" value="1"/>
</dbReference>
<name>A0A1C6RL17_9ACTN</name>
<accession>A0A1C6RL17</accession>
<dbReference type="STRING" id="47866.GA0074694_2154"/>
<dbReference type="InterPro" id="IPR012337">
    <property type="entry name" value="RNaseH-like_sf"/>
</dbReference>
<dbReference type="PROSITE" id="PS50994">
    <property type="entry name" value="INTEGRASE"/>
    <property type="match status" value="1"/>
</dbReference>
<dbReference type="GO" id="GO:0003676">
    <property type="term" value="F:nucleic acid binding"/>
    <property type="evidence" value="ECO:0007669"/>
    <property type="project" value="InterPro"/>
</dbReference>
<feature type="domain" description="Integrase catalytic" evidence="2">
    <location>
        <begin position="243"/>
        <end position="466"/>
    </location>
</feature>
<dbReference type="EMBL" id="FMHU01000001">
    <property type="protein sequence ID" value="SCL17859.1"/>
    <property type="molecule type" value="Genomic_DNA"/>
</dbReference>
<organism evidence="3 4">
    <name type="scientific">Micromonospora inyonensis</name>
    <dbReference type="NCBI Taxonomy" id="47866"/>
    <lineage>
        <taxon>Bacteria</taxon>
        <taxon>Bacillati</taxon>
        <taxon>Actinomycetota</taxon>
        <taxon>Actinomycetes</taxon>
        <taxon>Micromonosporales</taxon>
        <taxon>Micromonosporaceae</taxon>
        <taxon>Micromonospora</taxon>
    </lineage>
</organism>
<gene>
    <name evidence="3" type="ORF">GA0074694_2154</name>
</gene>
<dbReference type="AlphaFoldDB" id="A0A1C6RL17"/>
<evidence type="ECO:0000313" key="3">
    <source>
        <dbReference type="EMBL" id="SCL17859.1"/>
    </source>
</evidence>
<sequence length="678" mass="73988">MRAAGVVRTVVGWSGTLVLLTDEAGQTEGVRLAHLLSEADFAVLGQRSVAAGVGSAAVLDRLPGEVTERALWWERQVLEVIHGLAPDAPAGAVARPGFDPAVTTVTSREQVKAAELRAAGHAVTVPTLKRQRQRYEAGGVAALVDQRLLRQPSRFGRVDARVVEAVRAAVAEATDDSTRTGGYLLWRARQILDECHHGLVVMPSQATLYRLLDKLAVGLHTTGSARSRRSVASAPSAPFSRPRVFAPGELMEMDSTPLDVLVLLDDGTPGRVELTGVIDVATRTVTAAVLRPTTKSVDASILLARALTPEPMRPGWTQALAMSRSVLPHRRLADIDERLEHAAARPVIVPETIVVDQGSVFLSRNFRSSCAFLGINFQPTHPGSPAEKPHVEKLMSAVGTLFAQFVSGYAGSNTERRGRGLEAKALWSMLELQNLLDEWIVAAWQNRPHDGLRDPATPGRTFTPNEKYATLVESTGYLPVALSGDDYIALLPTCWKAINAYGIKHRHRTYDAEQLNPLRRQPSGNTAHKNLWQVHHDPYDVSRIWIRDPDTGGWITVFWTHLHRDGLPFGELAWDHVRAKLPDATQAEIAEAVQALLRRANRGPDPTPSTSKRDRRVRARTRSTTPPAWPRPEPAATPEPDTGTTPTGAPDGDDTGQALAEVIPLGVFDPYLEATKRW</sequence>
<proteinExistence type="predicted"/>
<evidence type="ECO:0000259" key="2">
    <source>
        <dbReference type="PROSITE" id="PS50994"/>
    </source>
</evidence>
<keyword evidence="4" id="KW-1185">Reference proteome</keyword>
<evidence type="ECO:0000313" key="4">
    <source>
        <dbReference type="Proteomes" id="UP000198906"/>
    </source>
</evidence>
<evidence type="ECO:0000256" key="1">
    <source>
        <dbReference type="SAM" id="MobiDB-lite"/>
    </source>
</evidence>
<dbReference type="GO" id="GO:0015074">
    <property type="term" value="P:DNA integration"/>
    <property type="evidence" value="ECO:0007669"/>
    <property type="project" value="InterPro"/>
</dbReference>
<reference evidence="4" key="1">
    <citation type="submission" date="2016-06" db="EMBL/GenBank/DDBJ databases">
        <authorList>
            <person name="Varghese N."/>
        </authorList>
    </citation>
    <scope>NUCLEOTIDE SEQUENCE [LARGE SCALE GENOMIC DNA]</scope>
    <source>
        <strain evidence="4">DSM 46123</strain>
    </source>
</reference>
<feature type="compositionally biased region" description="Pro residues" evidence="1">
    <location>
        <begin position="627"/>
        <end position="637"/>
    </location>
</feature>
<dbReference type="InterPro" id="IPR036397">
    <property type="entry name" value="RNaseH_sf"/>
</dbReference>
<dbReference type="RefSeq" id="WP_218105662.1">
    <property type="nucleotide sequence ID" value="NZ_FMHU01000001.1"/>
</dbReference>
<protein>
    <submittedName>
        <fullName evidence="3">Integrase core domain-containing protein</fullName>
    </submittedName>
</protein>